<keyword evidence="2 4" id="KW-0863">Zinc-finger</keyword>
<keyword evidence="8" id="KW-1185">Reference proteome</keyword>
<dbReference type="GeneID" id="8243490"/>
<evidence type="ECO:0000259" key="6">
    <source>
        <dbReference type="PROSITE" id="PS50199"/>
    </source>
</evidence>
<dbReference type="PANTHER" id="PTHR23111:SF40">
    <property type="entry name" value="RNA-BINDING PROTEIN INVOLVED IN HETEROCHROMATIN ASSEMBLY-RELATED"/>
    <property type="match status" value="1"/>
</dbReference>
<dbReference type="PROSITE" id="PS01358">
    <property type="entry name" value="ZF_RANBP2_1"/>
    <property type="match status" value="3"/>
</dbReference>
<dbReference type="EMBL" id="CP001326">
    <property type="protein sequence ID" value="ACO63834.1"/>
    <property type="molecule type" value="Genomic_DNA"/>
</dbReference>
<dbReference type="RefSeq" id="XP_002502576.1">
    <property type="nucleotide sequence ID" value="XM_002502530.1"/>
</dbReference>
<reference evidence="7 8" key="1">
    <citation type="journal article" date="2009" name="Science">
        <title>Green evolution and dynamic adaptations revealed by genomes of the marine picoeukaryotes Micromonas.</title>
        <authorList>
            <person name="Worden A.Z."/>
            <person name="Lee J.H."/>
            <person name="Mock T."/>
            <person name="Rouze P."/>
            <person name="Simmons M.P."/>
            <person name="Aerts A.L."/>
            <person name="Allen A.E."/>
            <person name="Cuvelier M.L."/>
            <person name="Derelle E."/>
            <person name="Everett M.V."/>
            <person name="Foulon E."/>
            <person name="Grimwood J."/>
            <person name="Gundlach H."/>
            <person name="Henrissat B."/>
            <person name="Napoli C."/>
            <person name="McDonald S.M."/>
            <person name="Parker M.S."/>
            <person name="Rombauts S."/>
            <person name="Salamov A."/>
            <person name="Von Dassow P."/>
            <person name="Badger J.H."/>
            <person name="Coutinho P.M."/>
            <person name="Demir E."/>
            <person name="Dubchak I."/>
            <person name="Gentemann C."/>
            <person name="Eikrem W."/>
            <person name="Gready J.E."/>
            <person name="John U."/>
            <person name="Lanier W."/>
            <person name="Lindquist E.A."/>
            <person name="Lucas S."/>
            <person name="Mayer K.F."/>
            <person name="Moreau H."/>
            <person name="Not F."/>
            <person name="Otillar R."/>
            <person name="Panaud O."/>
            <person name="Pangilinan J."/>
            <person name="Paulsen I."/>
            <person name="Piegu B."/>
            <person name="Poliakov A."/>
            <person name="Robbens S."/>
            <person name="Schmutz J."/>
            <person name="Toulza E."/>
            <person name="Wyss T."/>
            <person name="Zelensky A."/>
            <person name="Zhou K."/>
            <person name="Armbrust E.V."/>
            <person name="Bhattacharya D."/>
            <person name="Goodenough U.W."/>
            <person name="Van de Peer Y."/>
            <person name="Grigoriev I.V."/>
        </authorList>
    </citation>
    <scope>NUCLEOTIDE SEQUENCE [LARGE SCALE GENOMIC DNA]</scope>
    <source>
        <strain evidence="8">RCC299 / NOUM17</strain>
    </source>
</reference>
<feature type="domain" description="RanBP2-type" evidence="6">
    <location>
        <begin position="338"/>
        <end position="366"/>
    </location>
</feature>
<feature type="region of interest" description="Disordered" evidence="5">
    <location>
        <begin position="205"/>
        <end position="228"/>
    </location>
</feature>
<dbReference type="KEGG" id="mis:MICPUN_108300"/>
<feature type="domain" description="RanBP2-type" evidence="6">
    <location>
        <begin position="231"/>
        <end position="260"/>
    </location>
</feature>
<dbReference type="eggNOG" id="KOG4198">
    <property type="taxonomic scope" value="Eukaryota"/>
</dbReference>
<dbReference type="OrthoDB" id="567854at2759"/>
<feature type="domain" description="RanBP2-type" evidence="6">
    <location>
        <begin position="288"/>
        <end position="317"/>
    </location>
</feature>
<keyword evidence="1" id="KW-0479">Metal-binding</keyword>
<dbReference type="InterPro" id="IPR036443">
    <property type="entry name" value="Znf_RanBP2_sf"/>
</dbReference>
<sequence>MLQSSTAGAEGVGVLGTSASAATGYVLRPQESAAWAQRLAPLVTNLQGVLSTVGPQKFCQMMDRVANPNDWSLVSEVSAGLQRGARLEVVQDSEIAAAIEASAVAVANTGAQVRLKTVAVDQSVVGAPGHNNTGSPVMVCRVDRTVDPTPGLTRVAAFALHLEPVSQLSAAEPPYLCLVFAWLGMRQAPSSAAAVVASGEGGSSAAAASAGGSGGGSSAAASAGGGGGVRRPGDWTCPGCHAHNFASRSVCFKCKNAKAGGSGGGGGFSGDVSKSSEPAGGPTAGNFRPGDWICTGCRAHNFASRSACFKCKQRKSGGEQSSAATQSSSGGSAPENFRSGDWMCNNCRAHNFASRAACFKCSSKPP</sequence>
<protein>
    <recommendedName>
        <fullName evidence="6">RanBP2-type domain-containing protein</fullName>
    </recommendedName>
</protein>
<dbReference type="Proteomes" id="UP000002009">
    <property type="component" value="Chromosome 5"/>
</dbReference>
<proteinExistence type="predicted"/>
<dbReference type="AlphaFoldDB" id="C1E6N0"/>
<dbReference type="Gene3D" id="4.10.1060.10">
    <property type="entry name" value="Zinc finger, RanBP2-type"/>
    <property type="match status" value="3"/>
</dbReference>
<gene>
    <name evidence="7" type="ORF">MICPUN_108300</name>
</gene>
<name>C1E6N0_MICCC</name>
<feature type="compositionally biased region" description="Gly residues" evidence="5">
    <location>
        <begin position="211"/>
        <end position="228"/>
    </location>
</feature>
<evidence type="ECO:0000256" key="5">
    <source>
        <dbReference type="SAM" id="MobiDB-lite"/>
    </source>
</evidence>
<evidence type="ECO:0000313" key="7">
    <source>
        <dbReference type="EMBL" id="ACO63834.1"/>
    </source>
</evidence>
<dbReference type="SMART" id="SM00547">
    <property type="entry name" value="ZnF_RBZ"/>
    <property type="match status" value="3"/>
</dbReference>
<dbReference type="SUPFAM" id="SSF90209">
    <property type="entry name" value="Ran binding protein zinc finger-like"/>
    <property type="match status" value="3"/>
</dbReference>
<evidence type="ECO:0000256" key="4">
    <source>
        <dbReference type="PROSITE-ProRule" id="PRU00322"/>
    </source>
</evidence>
<dbReference type="PANTHER" id="PTHR23111">
    <property type="entry name" value="ZINC FINGER PROTEIN"/>
    <property type="match status" value="1"/>
</dbReference>
<accession>C1E6N0</accession>
<dbReference type="InterPro" id="IPR001876">
    <property type="entry name" value="Znf_RanBP2"/>
</dbReference>
<dbReference type="STRING" id="296587.C1E6N0"/>
<keyword evidence="3" id="KW-0862">Zinc</keyword>
<evidence type="ECO:0000256" key="1">
    <source>
        <dbReference type="ARBA" id="ARBA00022723"/>
    </source>
</evidence>
<dbReference type="Pfam" id="PF00641">
    <property type="entry name" value="Zn_ribbon_RanBP"/>
    <property type="match status" value="3"/>
</dbReference>
<organism evidence="7 8">
    <name type="scientific">Micromonas commoda (strain RCC299 / NOUM17 / CCMP2709)</name>
    <name type="common">Picoplanktonic green alga</name>
    <dbReference type="NCBI Taxonomy" id="296587"/>
    <lineage>
        <taxon>Eukaryota</taxon>
        <taxon>Viridiplantae</taxon>
        <taxon>Chlorophyta</taxon>
        <taxon>Mamiellophyceae</taxon>
        <taxon>Mamiellales</taxon>
        <taxon>Mamiellaceae</taxon>
        <taxon>Micromonas</taxon>
    </lineage>
</organism>
<evidence type="ECO:0000256" key="3">
    <source>
        <dbReference type="ARBA" id="ARBA00022833"/>
    </source>
</evidence>
<dbReference type="GO" id="GO:0003729">
    <property type="term" value="F:mRNA binding"/>
    <property type="evidence" value="ECO:0007669"/>
    <property type="project" value="TreeGrafter"/>
</dbReference>
<dbReference type="PROSITE" id="PS50199">
    <property type="entry name" value="ZF_RANBP2_2"/>
    <property type="match status" value="3"/>
</dbReference>
<dbReference type="GO" id="GO:0008270">
    <property type="term" value="F:zinc ion binding"/>
    <property type="evidence" value="ECO:0007669"/>
    <property type="project" value="UniProtKB-KW"/>
</dbReference>
<evidence type="ECO:0000256" key="2">
    <source>
        <dbReference type="ARBA" id="ARBA00022771"/>
    </source>
</evidence>
<dbReference type="InParanoid" id="C1E6N0"/>
<evidence type="ECO:0000313" key="8">
    <source>
        <dbReference type="Proteomes" id="UP000002009"/>
    </source>
</evidence>
<feature type="region of interest" description="Disordered" evidence="5">
    <location>
        <begin position="262"/>
        <end position="284"/>
    </location>
</feature>